<proteinExistence type="predicted"/>
<name>A0ABQ7QQT6_PLUXY</name>
<accession>A0ABQ7QQT6</accession>
<evidence type="ECO:0000313" key="1">
    <source>
        <dbReference type="EMBL" id="KAG7307356.1"/>
    </source>
</evidence>
<organism evidence="1 2">
    <name type="scientific">Plutella xylostella</name>
    <name type="common">Diamondback moth</name>
    <name type="synonym">Plutella maculipennis</name>
    <dbReference type="NCBI Taxonomy" id="51655"/>
    <lineage>
        <taxon>Eukaryota</taxon>
        <taxon>Metazoa</taxon>
        <taxon>Ecdysozoa</taxon>
        <taxon>Arthropoda</taxon>
        <taxon>Hexapoda</taxon>
        <taxon>Insecta</taxon>
        <taxon>Pterygota</taxon>
        <taxon>Neoptera</taxon>
        <taxon>Endopterygota</taxon>
        <taxon>Lepidoptera</taxon>
        <taxon>Glossata</taxon>
        <taxon>Ditrysia</taxon>
        <taxon>Yponomeutoidea</taxon>
        <taxon>Plutellidae</taxon>
        <taxon>Plutella</taxon>
    </lineage>
</organism>
<dbReference type="Proteomes" id="UP000823941">
    <property type="component" value="Chromosome 10"/>
</dbReference>
<comment type="caution">
    <text evidence="1">The sequence shown here is derived from an EMBL/GenBank/DDBJ whole genome shotgun (WGS) entry which is preliminary data.</text>
</comment>
<keyword evidence="2" id="KW-1185">Reference proteome</keyword>
<protein>
    <submittedName>
        <fullName evidence="1">Uncharacterized protein</fullName>
    </submittedName>
</protein>
<sequence>MYGCDIEMYLGYHIKKDKNTTYEQISTKPVQIWAARLIDKSGRLPADTAPCL</sequence>
<gene>
    <name evidence="1" type="ORF">JYU34_007540</name>
</gene>
<reference evidence="1 2" key="1">
    <citation type="submission" date="2021-06" db="EMBL/GenBank/DDBJ databases">
        <title>A haploid diamondback moth (Plutella xylostella L.) genome assembly resolves 31 chromosomes and identifies a diamide resistance mutation.</title>
        <authorList>
            <person name="Ward C.M."/>
            <person name="Perry K.D."/>
            <person name="Baker G."/>
            <person name="Powis K."/>
            <person name="Heckel D.G."/>
            <person name="Baxter S.W."/>
        </authorList>
    </citation>
    <scope>NUCLEOTIDE SEQUENCE [LARGE SCALE GENOMIC DNA]</scope>
    <source>
        <strain evidence="1 2">LV</strain>
        <tissue evidence="1">Single pupa</tissue>
    </source>
</reference>
<evidence type="ECO:0000313" key="2">
    <source>
        <dbReference type="Proteomes" id="UP000823941"/>
    </source>
</evidence>
<dbReference type="EMBL" id="JAHIBW010000010">
    <property type="protein sequence ID" value="KAG7307356.1"/>
    <property type="molecule type" value="Genomic_DNA"/>
</dbReference>